<protein>
    <submittedName>
        <fullName evidence="2">Glucose-6-phosphate dehydrogenase</fullName>
    </submittedName>
</protein>
<proteinExistence type="predicted"/>
<dbReference type="SUPFAM" id="SSF55347">
    <property type="entry name" value="Glyceraldehyde-3-phosphate dehydrogenase-like, C-terminal domain"/>
    <property type="match status" value="1"/>
</dbReference>
<evidence type="ECO:0000259" key="1">
    <source>
        <dbReference type="Pfam" id="PF02781"/>
    </source>
</evidence>
<sequence>HWDEVALSWNFVDSISETWAANKILSPNYESGSMGPKESDDLLAKDGLHWWNI</sequence>
<feature type="domain" description="Glucose-6-phosphate dehydrogenase C-terminal" evidence="1">
    <location>
        <begin position="1"/>
        <end position="51"/>
    </location>
</feature>
<dbReference type="GO" id="GO:0004345">
    <property type="term" value="F:glucose-6-phosphate dehydrogenase activity"/>
    <property type="evidence" value="ECO:0007669"/>
    <property type="project" value="InterPro"/>
</dbReference>
<reference evidence="2" key="1">
    <citation type="submission" date="2022-02" db="EMBL/GenBank/DDBJ databases">
        <title>Crop Bioprotection Bacillus Genome Sequencing.</title>
        <authorList>
            <person name="Dunlap C."/>
        </authorList>
    </citation>
    <scope>NUCLEOTIDE SEQUENCE</scope>
    <source>
        <strain evidence="2">M18B4</strain>
    </source>
</reference>
<dbReference type="Pfam" id="PF02781">
    <property type="entry name" value="G6PD_C"/>
    <property type="match status" value="1"/>
</dbReference>
<gene>
    <name evidence="2" type="ORF">MOC45_06850</name>
</gene>
<name>A0A9Q4DPU0_BACSC</name>
<comment type="caution">
    <text evidence="2">The sequence shown here is derived from an EMBL/GenBank/DDBJ whole genome shotgun (WGS) entry which is preliminary data.</text>
</comment>
<evidence type="ECO:0000313" key="3">
    <source>
        <dbReference type="Proteomes" id="UP001070352"/>
    </source>
</evidence>
<dbReference type="GO" id="GO:0006006">
    <property type="term" value="P:glucose metabolic process"/>
    <property type="evidence" value="ECO:0007669"/>
    <property type="project" value="InterPro"/>
</dbReference>
<dbReference type="AlphaFoldDB" id="A0A9Q4DPU0"/>
<dbReference type="Gene3D" id="3.30.360.10">
    <property type="entry name" value="Dihydrodipicolinate Reductase, domain 2"/>
    <property type="match status" value="1"/>
</dbReference>
<dbReference type="GO" id="GO:0050661">
    <property type="term" value="F:NADP binding"/>
    <property type="evidence" value="ECO:0007669"/>
    <property type="project" value="InterPro"/>
</dbReference>
<dbReference type="EMBL" id="JALANJ010000008">
    <property type="protein sequence ID" value="MCY8120321.1"/>
    <property type="molecule type" value="Genomic_DNA"/>
</dbReference>
<accession>A0A9Q4DPU0</accession>
<dbReference type="InterPro" id="IPR022675">
    <property type="entry name" value="G6P_DH_C"/>
</dbReference>
<evidence type="ECO:0000313" key="2">
    <source>
        <dbReference type="EMBL" id="MCY8120321.1"/>
    </source>
</evidence>
<feature type="non-terminal residue" evidence="2">
    <location>
        <position position="1"/>
    </location>
</feature>
<organism evidence="2 3">
    <name type="scientific">Bacillus spizizenii</name>
    <name type="common">Bacillus subtilis subsp. spizizenii</name>
    <dbReference type="NCBI Taxonomy" id="96241"/>
    <lineage>
        <taxon>Bacteria</taxon>
        <taxon>Bacillati</taxon>
        <taxon>Bacillota</taxon>
        <taxon>Bacilli</taxon>
        <taxon>Bacillales</taxon>
        <taxon>Bacillaceae</taxon>
        <taxon>Bacillus</taxon>
    </lineage>
</organism>
<dbReference type="Proteomes" id="UP001070352">
    <property type="component" value="Unassembled WGS sequence"/>
</dbReference>